<evidence type="ECO:0000313" key="4">
    <source>
        <dbReference type="Proteomes" id="UP000663881"/>
    </source>
</evidence>
<dbReference type="PROSITE" id="PS50181">
    <property type="entry name" value="FBOX"/>
    <property type="match status" value="1"/>
</dbReference>
<dbReference type="EMBL" id="CAJNON010000010">
    <property type="protein sequence ID" value="CAF0767460.1"/>
    <property type="molecule type" value="Genomic_DNA"/>
</dbReference>
<dbReference type="Proteomes" id="UP000663891">
    <property type="component" value="Unassembled WGS sequence"/>
</dbReference>
<organism evidence="3 4">
    <name type="scientific">Adineta steineri</name>
    <dbReference type="NCBI Taxonomy" id="433720"/>
    <lineage>
        <taxon>Eukaryota</taxon>
        <taxon>Metazoa</taxon>
        <taxon>Spiralia</taxon>
        <taxon>Gnathifera</taxon>
        <taxon>Rotifera</taxon>
        <taxon>Eurotatoria</taxon>
        <taxon>Bdelloidea</taxon>
        <taxon>Adinetida</taxon>
        <taxon>Adinetidae</taxon>
        <taxon>Adineta</taxon>
    </lineage>
</organism>
<evidence type="ECO:0000313" key="3">
    <source>
        <dbReference type="EMBL" id="CAF3487481.1"/>
    </source>
</evidence>
<proteinExistence type="predicted"/>
<dbReference type="OrthoDB" id="62209at2759"/>
<dbReference type="AlphaFoldDB" id="A0A818G7V1"/>
<reference evidence="3" key="1">
    <citation type="submission" date="2021-02" db="EMBL/GenBank/DDBJ databases">
        <authorList>
            <person name="Nowell W R."/>
        </authorList>
    </citation>
    <scope>NUCLEOTIDE SEQUENCE</scope>
</reference>
<evidence type="ECO:0000313" key="2">
    <source>
        <dbReference type="EMBL" id="CAF0767460.1"/>
    </source>
</evidence>
<evidence type="ECO:0000259" key="1">
    <source>
        <dbReference type="PROSITE" id="PS50181"/>
    </source>
</evidence>
<sequence length="599" mass="70317">MNCLEDLPDEILIEMCRYLNPIDILYGFGNLNKRLECTINEFRSQLDLSLLSLNEFQRFNCRIFFNFLCKYLINLTLDNECSPGQIKLFEDLIEDKCFKDQLPFLKSLKLLQFTNDNLNILSKLFYIEQLYIEFSIYDKLTKQDENLINYYLFNSSNNIQKLTLHYDEGIHILNENKINKKLKELTIQLVSLEDFLILSRIVPCLIHFEVDIVSNSSLISIPQDNFLTNLKVLYFHTRDKVEISFEQILKPLICQIPSIEYLSFGLTTNHPDYSNGILWYDFVSSMPNLKKFILGLEINITVNLLEYLNIFTVDEIKQTVFNLFNENFPLFPISIYTNNGTLFIDSVPYQFSHNQSYNTSPQAIHSINTDIEITQQTPKHILGLSINGEHAPIIINDYLTLIKRFSNITWLCLESINILNDDSSLPISFKLKYLKSLMYMRSTLCQINQTLFNKLFYGHTRLDNLKIMYGDLIYLLKNSSPPINGNHIKNLTLYCFGVDGIIRLIHLNYLVVTFPFLQHLTIHVTSSKLIKKNQIEIINQIILSFKHLRSFQMNSRRGHLQFLNNIIKDEQIEFKWLTHINATHSHLILKPKYFAIWIK</sequence>
<protein>
    <recommendedName>
        <fullName evidence="1">F-box domain-containing protein</fullName>
    </recommendedName>
</protein>
<dbReference type="Proteomes" id="UP000663881">
    <property type="component" value="Unassembled WGS sequence"/>
</dbReference>
<gene>
    <name evidence="3" type="ORF">OKA104_LOCUS702</name>
    <name evidence="2" type="ORF">VCS650_LOCUS2174</name>
</gene>
<dbReference type="EMBL" id="CAJOAY010000015">
    <property type="protein sequence ID" value="CAF3487481.1"/>
    <property type="molecule type" value="Genomic_DNA"/>
</dbReference>
<feature type="domain" description="F-box" evidence="1">
    <location>
        <begin position="1"/>
        <end position="53"/>
    </location>
</feature>
<accession>A0A818G7V1</accession>
<dbReference type="InterPro" id="IPR001810">
    <property type="entry name" value="F-box_dom"/>
</dbReference>
<name>A0A818G7V1_9BILA</name>
<comment type="caution">
    <text evidence="3">The sequence shown here is derived from an EMBL/GenBank/DDBJ whole genome shotgun (WGS) entry which is preliminary data.</text>
</comment>